<name>A0ABN3JKA8_9ACTN</name>
<evidence type="ECO:0000313" key="2">
    <source>
        <dbReference type="Proteomes" id="UP001501231"/>
    </source>
</evidence>
<evidence type="ECO:0000313" key="1">
    <source>
        <dbReference type="EMBL" id="GAA2430410.1"/>
    </source>
</evidence>
<organism evidence="1 2">
    <name type="scientific">Actinomadura vinacea</name>
    <dbReference type="NCBI Taxonomy" id="115336"/>
    <lineage>
        <taxon>Bacteria</taxon>
        <taxon>Bacillati</taxon>
        <taxon>Actinomycetota</taxon>
        <taxon>Actinomycetes</taxon>
        <taxon>Streptosporangiales</taxon>
        <taxon>Thermomonosporaceae</taxon>
        <taxon>Actinomadura</taxon>
    </lineage>
</organism>
<dbReference type="Proteomes" id="UP001501231">
    <property type="component" value="Unassembled WGS sequence"/>
</dbReference>
<accession>A0ABN3JKA8</accession>
<proteinExistence type="predicted"/>
<protein>
    <submittedName>
        <fullName evidence="1">Uncharacterized protein</fullName>
    </submittedName>
</protein>
<sequence length="67" mass="6221">MRIADAGSGGGADLAAEVVSLVATMGAGPSGPGPPPQCLSDGACRPSTGGREAGAGAAVLEEAITRG</sequence>
<reference evidence="1 2" key="1">
    <citation type="journal article" date="2019" name="Int. J. Syst. Evol. Microbiol.">
        <title>The Global Catalogue of Microorganisms (GCM) 10K type strain sequencing project: providing services to taxonomists for standard genome sequencing and annotation.</title>
        <authorList>
            <consortium name="The Broad Institute Genomics Platform"/>
            <consortium name="The Broad Institute Genome Sequencing Center for Infectious Disease"/>
            <person name="Wu L."/>
            <person name="Ma J."/>
        </authorList>
    </citation>
    <scope>NUCLEOTIDE SEQUENCE [LARGE SCALE GENOMIC DNA]</scope>
    <source>
        <strain evidence="1 2">JCM 3325</strain>
    </source>
</reference>
<comment type="caution">
    <text evidence="1">The sequence shown here is derived from an EMBL/GenBank/DDBJ whole genome shotgun (WGS) entry which is preliminary data.</text>
</comment>
<keyword evidence="2" id="KW-1185">Reference proteome</keyword>
<gene>
    <name evidence="1" type="ORF">GCM10010191_50000</name>
</gene>
<dbReference type="EMBL" id="BAAARW010000020">
    <property type="protein sequence ID" value="GAA2430410.1"/>
    <property type="molecule type" value="Genomic_DNA"/>
</dbReference>